<dbReference type="AlphaFoldDB" id="A0A699HSH1"/>
<feature type="compositionally biased region" description="Basic and acidic residues" evidence="1">
    <location>
        <begin position="649"/>
        <end position="670"/>
    </location>
</feature>
<feature type="compositionally biased region" description="Polar residues" evidence="1">
    <location>
        <begin position="605"/>
        <end position="614"/>
    </location>
</feature>
<feature type="compositionally biased region" description="Low complexity" evidence="1">
    <location>
        <begin position="184"/>
        <end position="197"/>
    </location>
</feature>
<feature type="region of interest" description="Disordered" evidence="1">
    <location>
        <begin position="647"/>
        <end position="670"/>
    </location>
</feature>
<comment type="caution">
    <text evidence="3">The sequence shown here is derived from an EMBL/GenBank/DDBJ whole genome shotgun (WGS) entry which is preliminary data.</text>
</comment>
<protein>
    <submittedName>
        <fullName evidence="3">Ribonuclease H-like domain-containing protein</fullName>
    </submittedName>
</protein>
<feature type="region of interest" description="Disordered" evidence="1">
    <location>
        <begin position="593"/>
        <end position="620"/>
    </location>
</feature>
<evidence type="ECO:0000313" key="3">
    <source>
        <dbReference type="EMBL" id="GEY38429.1"/>
    </source>
</evidence>
<feature type="domain" description="Retrovirus-related Pol polyprotein from transposon TNT 1-94-like beta-barrel" evidence="2">
    <location>
        <begin position="426"/>
        <end position="498"/>
    </location>
</feature>
<sequence>MKIEHYLHNTDYPTWEVIQKGIGPVQVSTDTNGQIRVLPPKTAEEILARERERKARTTLLMAIPEDHLVKFHKMTDAKEMWERDYTKVMTGFKVFRVNLRLMVQASLLKIPVRSFLGLYILPGPNGSQLNHEDLKQVDEFDLEKMDLKWQDEHKAMVTIDGKGIDWTGHAKDKTEDYALMAFNSSNSGSDTESTTSESDAKTSDLDSCDSSSSEETLETVPKPVESKPKVVNEPKVWYDAHIIEEYESDSDDEYMSKASVEQETPSFAFVNIVEHVKTPRQTAKEQNTCSRFPKPRKRDWNGLMSEKLGLGYGFTKNACFVCGSFSHLIKDCDFYEKRMAKQVELNKGKGKSTGPREHRPVWNNVQRLNHQNKFVSTSVLTKTGRFLVNAVRQNFSSQATSTSTARKVNTARPIDNPHQTLKGKGIVDSGCSRHMTGSKAYIVDYQDFNGVLVAFRGSKGQITSKGKIKTGKLDFKDVCFVKELQHFNLFSVSRMCDKKNKVLFIDTECLVLSHDFKLPDENQVLLRVPRQHNMYSFNLENIVASGGLACLIAKPQLMNLPNSTGGKFKEKSDEGFLVGYSLSSKAFRPITSENKANKTAGPKEINNSAGTQDSFDAGTSEMKADHAQEYYVLPLWSSYTLTIKRSKAKNGDAKLNEDTNSKINEEQVDHENQAFLEELERLKRQEKEANAAAETLRKKFA</sequence>
<evidence type="ECO:0000259" key="2">
    <source>
        <dbReference type="Pfam" id="PF22936"/>
    </source>
</evidence>
<name>A0A699HSH1_TANCI</name>
<accession>A0A699HSH1</accession>
<gene>
    <name evidence="3" type="ORF">Tci_410403</name>
</gene>
<dbReference type="Pfam" id="PF22936">
    <property type="entry name" value="Pol_BBD"/>
    <property type="match status" value="1"/>
</dbReference>
<dbReference type="EMBL" id="BKCJ010174042">
    <property type="protein sequence ID" value="GEY38429.1"/>
    <property type="molecule type" value="Genomic_DNA"/>
</dbReference>
<dbReference type="InterPro" id="IPR054722">
    <property type="entry name" value="PolX-like_BBD"/>
</dbReference>
<feature type="compositionally biased region" description="Low complexity" evidence="1">
    <location>
        <begin position="208"/>
        <end position="223"/>
    </location>
</feature>
<organism evidence="3">
    <name type="scientific">Tanacetum cinerariifolium</name>
    <name type="common">Dalmatian daisy</name>
    <name type="synonym">Chrysanthemum cinerariifolium</name>
    <dbReference type="NCBI Taxonomy" id="118510"/>
    <lineage>
        <taxon>Eukaryota</taxon>
        <taxon>Viridiplantae</taxon>
        <taxon>Streptophyta</taxon>
        <taxon>Embryophyta</taxon>
        <taxon>Tracheophyta</taxon>
        <taxon>Spermatophyta</taxon>
        <taxon>Magnoliopsida</taxon>
        <taxon>eudicotyledons</taxon>
        <taxon>Gunneridae</taxon>
        <taxon>Pentapetalae</taxon>
        <taxon>asterids</taxon>
        <taxon>campanulids</taxon>
        <taxon>Asterales</taxon>
        <taxon>Asteraceae</taxon>
        <taxon>Asteroideae</taxon>
        <taxon>Anthemideae</taxon>
        <taxon>Anthemidinae</taxon>
        <taxon>Tanacetum</taxon>
    </lineage>
</organism>
<reference evidence="3" key="1">
    <citation type="journal article" date="2019" name="Sci. Rep.">
        <title>Draft genome of Tanacetum cinerariifolium, the natural source of mosquito coil.</title>
        <authorList>
            <person name="Yamashiro T."/>
            <person name="Shiraishi A."/>
            <person name="Satake H."/>
            <person name="Nakayama K."/>
        </authorList>
    </citation>
    <scope>NUCLEOTIDE SEQUENCE</scope>
</reference>
<proteinExistence type="predicted"/>
<feature type="region of interest" description="Disordered" evidence="1">
    <location>
        <begin position="183"/>
        <end position="226"/>
    </location>
</feature>
<evidence type="ECO:0000256" key="1">
    <source>
        <dbReference type="SAM" id="MobiDB-lite"/>
    </source>
</evidence>